<feature type="domain" description="Centrosomin N-terminal motif 1" evidence="8">
    <location>
        <begin position="196"/>
        <end position="268"/>
    </location>
</feature>
<dbReference type="GO" id="GO:0005737">
    <property type="term" value="C:cytoplasm"/>
    <property type="evidence" value="ECO:0007669"/>
    <property type="project" value="UniProtKB-ARBA"/>
</dbReference>
<keyword evidence="5" id="KW-0206">Cytoskeleton</keyword>
<feature type="domain" description="Pericentrin/AKAP-450 centrosomal targeting" evidence="9">
    <location>
        <begin position="1126"/>
        <end position="1202"/>
    </location>
</feature>
<reference evidence="10" key="1">
    <citation type="submission" date="2023-03" db="EMBL/GenBank/DDBJ databases">
        <title>Emydomyces testavorans Genome Sequence.</title>
        <authorList>
            <person name="Hoyer L."/>
        </authorList>
    </citation>
    <scope>NUCLEOTIDE SEQUENCE</scope>
    <source>
        <strain evidence="10">16-2883</strain>
    </source>
</reference>
<dbReference type="AlphaFoldDB" id="A0AAF0DN91"/>
<protein>
    <recommendedName>
        <fullName evidence="12">Spindle-pole body protein</fullName>
    </recommendedName>
</protein>
<dbReference type="Pfam" id="PF07989">
    <property type="entry name" value="Cnn_1N"/>
    <property type="match status" value="1"/>
</dbReference>
<keyword evidence="3" id="KW-0597">Phosphoprotein</keyword>
<evidence type="ECO:0000256" key="7">
    <source>
        <dbReference type="SAM" id="MobiDB-lite"/>
    </source>
</evidence>
<sequence length="1237" mass="143949">MAHNYIDTPRTEAGNATYLTNGLRSTTRHNLSALDSVENSFQSPSKDHDLLKGAGTKRSRKSSDFSLRTPRAGPAPRSSKNALLSRRNLPTTAPQRGEFTPLMKSVTKNNLLRNAGKGGPQTPAYLRDDYRDPNTPGLPRIEGSEIYEDASLNSISEEDVTPIPQIMSSSPQSTPLPVLSGRNGNKEVIADENMMTLKEQEKVIDKLDKENWDLKLKVHFLEKKLDQSGPELNRIALKENIELKISGKTMERELYRCKKSLSRAERKAEACQRELESFQEKWKRKQVDGTLQKELDWMREETKSKDMEINELRDELKSIQRKESEELQDLRDQISDLEYTIREKDRLLDEREGEIEDLKEKEQEENSSVAELEAELERAKTQVEELKDSIERLKSDSKEADAACQKANEEKDRAVDDLRELQDEMANKSFNTKGLSRQLEDKANTLEDEVTKLRRELSIAQEELESKKRVERKLEQKLHELEQDIVLEKNKFQDKIELVEHERDVARRERDSASSRLRDTEEELRARGDAKSLLQTRHDALTSESQGLQKDLDRALATVADLERQIADEKQTSFENIEELKLRQRDEIDRLHDDIESLQHKLEDNEAQFNIDRDKWDSMKRTLELQKHQAEQQANAYKRTIERSQHTETSLSGKEKKLQDVIDSEKQQHQQEKELLSRQIKELNDDINSRRQIIESQRKELFSLKEEVRIVKRETETMKETIRNLEDEKLVLQADLEQERQVAKDQRRNGVSELEKQLQNSIRERQALRDRLADAEAELRELQVTIPEIRADRDELKSELSRIHNQVDETYRLDQEKLDLRKAKLRLESELKRSKDERELLVEAKDALRNELDAEVERAAAEENRLSAEIDQLQDKLFITSEKRDRELASAKNKAGRFEKRAKDLEAILEQQRSDEMDVAPMTADSSILRHHLDEARKKERAALQREADLKSSVRQLKIRITDLETENHELNMQKFDPVISSNGSSPSSRFEEENRKLRGQVLEAHQKMKELRSKYQELQRSAIMTEERKDLHELLESATLEAESLSVKLSEREARVKELRNHLRRIREERMLSRKQADAANNQLQALQDKYERALDDMACRTEKKGRHEKELRGLSKEILWLRARLSREEKFRKDLIWSKGIMELGERVRIACNEMDLKMIAEMGVEPGMAETKPSARRKFRCTALAVMAATRMQKMAAEWRKARKIGEGLQRAKSEVLKRRELARKASASGLADD</sequence>
<dbReference type="InterPro" id="IPR019528">
    <property type="entry name" value="PACT_domain"/>
</dbReference>
<keyword evidence="4 6" id="KW-0175">Coiled coil</keyword>
<proteinExistence type="predicted"/>
<evidence type="ECO:0000256" key="4">
    <source>
        <dbReference type="ARBA" id="ARBA00023054"/>
    </source>
</evidence>
<feature type="region of interest" description="Disordered" evidence="7">
    <location>
        <begin position="37"/>
        <end position="97"/>
    </location>
</feature>
<feature type="region of interest" description="Disordered" evidence="7">
    <location>
        <begin position="109"/>
        <end position="141"/>
    </location>
</feature>
<evidence type="ECO:0008006" key="12">
    <source>
        <dbReference type="Google" id="ProtNLM"/>
    </source>
</evidence>
<evidence type="ECO:0000256" key="1">
    <source>
        <dbReference type="ARBA" id="ARBA00004267"/>
    </source>
</evidence>
<dbReference type="Proteomes" id="UP001219355">
    <property type="component" value="Chromosome 4"/>
</dbReference>
<feature type="region of interest" description="Disordered" evidence="7">
    <location>
        <begin position="643"/>
        <end position="672"/>
    </location>
</feature>
<feature type="compositionally biased region" description="Basic and acidic residues" evidence="7">
    <location>
        <begin position="653"/>
        <end position="672"/>
    </location>
</feature>
<dbReference type="GO" id="GO:0005815">
    <property type="term" value="C:microtubule organizing center"/>
    <property type="evidence" value="ECO:0007669"/>
    <property type="project" value="UniProtKB-SubCell"/>
</dbReference>
<feature type="compositionally biased region" description="Polar residues" evidence="7">
    <location>
        <begin position="78"/>
        <end position="94"/>
    </location>
</feature>
<evidence type="ECO:0000256" key="2">
    <source>
        <dbReference type="ARBA" id="ARBA00022490"/>
    </source>
</evidence>
<feature type="compositionally biased region" description="Basic and acidic residues" evidence="7">
    <location>
        <begin position="350"/>
        <end position="364"/>
    </location>
</feature>
<accession>A0AAF0DN91</accession>
<evidence type="ECO:0000313" key="11">
    <source>
        <dbReference type="Proteomes" id="UP001219355"/>
    </source>
</evidence>
<feature type="region of interest" description="Disordered" evidence="7">
    <location>
        <begin position="391"/>
        <end position="413"/>
    </location>
</feature>
<feature type="region of interest" description="Disordered" evidence="7">
    <location>
        <begin position="505"/>
        <end position="524"/>
    </location>
</feature>
<evidence type="ECO:0000313" key="10">
    <source>
        <dbReference type="EMBL" id="WEW60501.1"/>
    </source>
</evidence>
<feature type="coiled-coil region" evidence="6">
    <location>
        <begin position="947"/>
        <end position="1105"/>
    </location>
</feature>
<evidence type="ECO:0000256" key="3">
    <source>
        <dbReference type="ARBA" id="ARBA00022553"/>
    </source>
</evidence>
<keyword evidence="2" id="KW-0963">Cytoplasm</keyword>
<gene>
    <name evidence="10" type="ORF">PRK78_005988</name>
</gene>
<organism evidence="10 11">
    <name type="scientific">Emydomyces testavorans</name>
    <dbReference type="NCBI Taxonomy" id="2070801"/>
    <lineage>
        <taxon>Eukaryota</taxon>
        <taxon>Fungi</taxon>
        <taxon>Dikarya</taxon>
        <taxon>Ascomycota</taxon>
        <taxon>Pezizomycotina</taxon>
        <taxon>Eurotiomycetes</taxon>
        <taxon>Eurotiomycetidae</taxon>
        <taxon>Onygenales</taxon>
        <taxon>Nannizziopsiaceae</taxon>
        <taxon>Emydomyces</taxon>
    </lineage>
</organism>
<name>A0AAF0DN91_9EURO</name>
<evidence type="ECO:0000259" key="9">
    <source>
        <dbReference type="Pfam" id="PF10495"/>
    </source>
</evidence>
<evidence type="ECO:0000259" key="8">
    <source>
        <dbReference type="Pfam" id="PF07989"/>
    </source>
</evidence>
<keyword evidence="11" id="KW-1185">Reference proteome</keyword>
<evidence type="ECO:0000256" key="5">
    <source>
        <dbReference type="ARBA" id="ARBA00023212"/>
    </source>
</evidence>
<comment type="subcellular location">
    <subcellularLocation>
        <location evidence="1">Cytoplasm</location>
        <location evidence="1">Cytoskeleton</location>
        <location evidence="1">Microtubule organizing center</location>
    </subcellularLocation>
</comment>
<dbReference type="EMBL" id="CP120630">
    <property type="protein sequence ID" value="WEW60501.1"/>
    <property type="molecule type" value="Genomic_DNA"/>
</dbReference>
<evidence type="ECO:0000256" key="6">
    <source>
        <dbReference type="SAM" id="Coils"/>
    </source>
</evidence>
<dbReference type="InterPro" id="IPR012943">
    <property type="entry name" value="Cnn_1N"/>
</dbReference>
<feature type="coiled-coil region" evidence="6">
    <location>
        <begin position="197"/>
        <end position="224"/>
    </location>
</feature>
<dbReference type="Pfam" id="PF10495">
    <property type="entry name" value="PACT_coil_coil"/>
    <property type="match status" value="1"/>
</dbReference>
<feature type="region of interest" description="Disordered" evidence="7">
    <location>
        <begin position="350"/>
        <end position="369"/>
    </location>
</feature>